<organism evidence="1 2">
    <name type="scientific">Thalictrum thalictroides</name>
    <name type="common">Rue-anemone</name>
    <name type="synonym">Anemone thalictroides</name>
    <dbReference type="NCBI Taxonomy" id="46969"/>
    <lineage>
        <taxon>Eukaryota</taxon>
        <taxon>Viridiplantae</taxon>
        <taxon>Streptophyta</taxon>
        <taxon>Embryophyta</taxon>
        <taxon>Tracheophyta</taxon>
        <taxon>Spermatophyta</taxon>
        <taxon>Magnoliopsida</taxon>
        <taxon>Ranunculales</taxon>
        <taxon>Ranunculaceae</taxon>
        <taxon>Thalictroideae</taxon>
        <taxon>Thalictrum</taxon>
    </lineage>
</organism>
<comment type="caution">
    <text evidence="1">The sequence shown here is derived from an EMBL/GenBank/DDBJ whole genome shotgun (WGS) entry which is preliminary data.</text>
</comment>
<gene>
    <name evidence="1" type="ORF">FRX31_002827</name>
</gene>
<evidence type="ECO:0000313" key="1">
    <source>
        <dbReference type="EMBL" id="KAF5207584.1"/>
    </source>
</evidence>
<sequence>MPGPEGSAGYMASFSFASADDDDDTPRCVVFATPTKFYIACAGDKTWTEHSYENDGMIAANEKEPEESYAL</sequence>
<accession>A0A7J6XCW5</accession>
<evidence type="ECO:0000313" key="2">
    <source>
        <dbReference type="Proteomes" id="UP000554482"/>
    </source>
</evidence>
<dbReference type="Proteomes" id="UP000554482">
    <property type="component" value="Unassembled WGS sequence"/>
</dbReference>
<proteinExistence type="predicted"/>
<name>A0A7J6XCW5_THATH</name>
<protein>
    <submittedName>
        <fullName evidence="1">Uncharacterized protein</fullName>
    </submittedName>
</protein>
<reference evidence="1 2" key="1">
    <citation type="submission" date="2020-06" db="EMBL/GenBank/DDBJ databases">
        <title>Transcriptomic and genomic resources for Thalictrum thalictroides and T. hernandezii: Facilitating candidate gene discovery in an emerging model plant lineage.</title>
        <authorList>
            <person name="Arias T."/>
            <person name="Riano-Pachon D.M."/>
            <person name="Di Stilio V.S."/>
        </authorList>
    </citation>
    <scope>NUCLEOTIDE SEQUENCE [LARGE SCALE GENOMIC DNA]</scope>
    <source>
        <strain evidence="2">cv. WT478/WT964</strain>
        <tissue evidence="1">Leaves</tissue>
    </source>
</reference>
<dbReference type="EMBL" id="JABWDY010001235">
    <property type="protein sequence ID" value="KAF5207584.1"/>
    <property type="molecule type" value="Genomic_DNA"/>
</dbReference>
<dbReference type="AlphaFoldDB" id="A0A7J6XCW5"/>
<keyword evidence="2" id="KW-1185">Reference proteome</keyword>